<organism evidence="1 2">
    <name type="scientific">Acinetobacter phage VB_ApiP_XC38</name>
    <dbReference type="NCBI Taxonomy" id="2655002"/>
    <lineage>
        <taxon>Viruses</taxon>
        <taxon>Duplodnaviria</taxon>
        <taxon>Heunggongvirae</taxon>
        <taxon>Uroviricota</taxon>
        <taxon>Caudoviricetes</taxon>
        <taxon>Schitoviridae</taxon>
        <taxon>Exceevirus</taxon>
        <taxon>Exceevirus Xc38</taxon>
    </lineage>
</organism>
<sequence>MAIVMPRPHIFAPRGTSKTNIHELFDKFAKHTFFSKYPYTEVIMSITKDNLIHVIDNRMAAHGFPKGTGFYSLQDMLNKLNRVADYNADISPDNLIRLAAKIDHLDKVNKDIVYDNINVFMGLMRFTPQHSTNDSVYINTLMKQLFVAQVYFRYCGYTDIKLQPQGKRNLHLHDEVKHLFKLNDKYRGVTR</sequence>
<dbReference type="EMBL" id="MN508356">
    <property type="protein sequence ID" value="QFR59778.1"/>
    <property type="molecule type" value="Genomic_DNA"/>
</dbReference>
<accession>A0A5P8PR65</accession>
<protein>
    <submittedName>
        <fullName evidence="1">Uncharacterized protein</fullName>
    </submittedName>
</protein>
<evidence type="ECO:0000313" key="1">
    <source>
        <dbReference type="EMBL" id="QFR59778.1"/>
    </source>
</evidence>
<gene>
    <name evidence="1" type="ORF">VBApiPXC38_91</name>
</gene>
<keyword evidence="2" id="KW-1185">Reference proteome</keyword>
<proteinExistence type="predicted"/>
<name>A0A5P8PR65_9CAUD</name>
<reference evidence="1 2" key="1">
    <citation type="submission" date="2019-09" db="EMBL/GenBank/DDBJ databases">
        <title>The characteristics and genome analysis of VB_ApiP_XC38, a novel N4-like phage Infecting Acinetobacter pittii.</title>
        <authorList>
            <person name="Cheng M."/>
        </authorList>
    </citation>
    <scope>NUCLEOTIDE SEQUENCE [LARGE SCALE GENOMIC DNA]</scope>
</reference>
<dbReference type="Proteomes" id="UP000326537">
    <property type="component" value="Segment"/>
</dbReference>
<evidence type="ECO:0000313" key="2">
    <source>
        <dbReference type="Proteomes" id="UP000326537"/>
    </source>
</evidence>